<dbReference type="EMBL" id="LJJC01000004">
    <property type="protein sequence ID" value="KQL54238.1"/>
    <property type="molecule type" value="Genomic_DNA"/>
</dbReference>
<name>A0A0Q3TJS0_9BACI</name>
<dbReference type="AlphaFoldDB" id="A0A0Q3TJS0"/>
<proteinExistence type="predicted"/>
<keyword evidence="2" id="KW-1185">Reference proteome</keyword>
<sequence>MTWMIVLSIVIASAVKIILTCPPTSLVEWFLSKFEIHLKLNDNNDTITMNGIILEEQKKKQFIQSFNKAVFLERYYIFQGNENAFLQPKNNSLPFVIDTKRGKKSIKLFVYRYHDHVDVVKLCKKKIIAYGLQSEYLQNLE</sequence>
<dbReference type="OrthoDB" id="2718899at2"/>
<dbReference type="PATRIC" id="fig|157838.3.peg.2777"/>
<evidence type="ECO:0000313" key="2">
    <source>
        <dbReference type="Proteomes" id="UP000051888"/>
    </source>
</evidence>
<dbReference type="InterPro" id="IPR019723">
    <property type="entry name" value="Uncharacterised_YfmQ"/>
</dbReference>
<gene>
    <name evidence="1" type="ORF">AN964_12540</name>
</gene>
<evidence type="ECO:0000313" key="1">
    <source>
        <dbReference type="EMBL" id="KQL54238.1"/>
    </source>
</evidence>
<accession>A0A0Q3TJS0</accession>
<dbReference type="Pfam" id="PF10787">
    <property type="entry name" value="YfmQ"/>
    <property type="match status" value="1"/>
</dbReference>
<dbReference type="Proteomes" id="UP000051888">
    <property type="component" value="Unassembled WGS sequence"/>
</dbReference>
<dbReference type="RefSeq" id="WP_055740003.1">
    <property type="nucleotide sequence ID" value="NZ_JAAIWL010000025.1"/>
</dbReference>
<reference evidence="1 2" key="1">
    <citation type="submission" date="2015-09" db="EMBL/GenBank/DDBJ databases">
        <title>Genome sequencing project for genomic taxonomy and phylogenomics of Bacillus-like bacteria.</title>
        <authorList>
            <person name="Liu B."/>
            <person name="Wang J."/>
            <person name="Zhu Y."/>
            <person name="Liu G."/>
            <person name="Chen Q."/>
            <person name="Chen Z."/>
            <person name="Lan J."/>
            <person name="Che J."/>
            <person name="Ge C."/>
            <person name="Shi H."/>
            <person name="Pan Z."/>
            <person name="Liu X."/>
        </authorList>
    </citation>
    <scope>NUCLEOTIDE SEQUENCE [LARGE SCALE GENOMIC DNA]</scope>
    <source>
        <strain evidence="1 2">LMG 18435</strain>
    </source>
</reference>
<comment type="caution">
    <text evidence="1">The sequence shown here is derived from an EMBL/GenBank/DDBJ whole genome shotgun (WGS) entry which is preliminary data.</text>
</comment>
<protein>
    <submittedName>
        <fullName evidence="1">Uncharacterized protein</fullName>
    </submittedName>
</protein>
<organism evidence="1 2">
    <name type="scientific">Heyndrickxia shackletonii</name>
    <dbReference type="NCBI Taxonomy" id="157838"/>
    <lineage>
        <taxon>Bacteria</taxon>
        <taxon>Bacillati</taxon>
        <taxon>Bacillota</taxon>
        <taxon>Bacilli</taxon>
        <taxon>Bacillales</taxon>
        <taxon>Bacillaceae</taxon>
        <taxon>Heyndrickxia</taxon>
    </lineage>
</organism>